<dbReference type="SUPFAM" id="SSF50494">
    <property type="entry name" value="Trypsin-like serine proteases"/>
    <property type="match status" value="1"/>
</dbReference>
<dbReference type="AlphaFoldDB" id="U7PP59"/>
<keyword evidence="3" id="KW-1185">Reference proteome</keyword>
<protein>
    <recommendedName>
        <fullName evidence="4">Peptidase S1 domain-containing protein</fullName>
    </recommendedName>
</protein>
<gene>
    <name evidence="2" type="ORF">HMPREF1624_05560</name>
</gene>
<dbReference type="HOGENOM" id="CLU_024804_2_0_1"/>
<evidence type="ECO:0000313" key="3">
    <source>
        <dbReference type="Proteomes" id="UP000018087"/>
    </source>
</evidence>
<feature type="region of interest" description="Disordered" evidence="1">
    <location>
        <begin position="1"/>
        <end position="67"/>
    </location>
</feature>
<dbReference type="STRING" id="1391915.U7PP59"/>
<dbReference type="InterPro" id="IPR009003">
    <property type="entry name" value="Peptidase_S1_PA"/>
</dbReference>
<proteinExistence type="predicted"/>
<evidence type="ECO:0008006" key="4">
    <source>
        <dbReference type="Google" id="ProtNLM"/>
    </source>
</evidence>
<name>U7PP59_SPOS1</name>
<dbReference type="OrthoDB" id="5424209at2759"/>
<evidence type="ECO:0000256" key="1">
    <source>
        <dbReference type="SAM" id="MobiDB-lite"/>
    </source>
</evidence>
<dbReference type="eggNOG" id="ENOG502SJ5S">
    <property type="taxonomic scope" value="Eukaryota"/>
</dbReference>
<accession>U7PP59</accession>
<feature type="compositionally biased region" description="Polar residues" evidence="1">
    <location>
        <begin position="42"/>
        <end position="52"/>
    </location>
</feature>
<dbReference type="EMBL" id="KI440847">
    <property type="protein sequence ID" value="ERS97393.1"/>
    <property type="molecule type" value="Genomic_DNA"/>
</dbReference>
<dbReference type="Proteomes" id="UP000018087">
    <property type="component" value="Unassembled WGS sequence"/>
</dbReference>
<feature type="compositionally biased region" description="Basic and acidic residues" evidence="1">
    <location>
        <begin position="30"/>
        <end position="41"/>
    </location>
</feature>
<evidence type="ECO:0000313" key="2">
    <source>
        <dbReference type="EMBL" id="ERS97393.1"/>
    </source>
</evidence>
<reference evidence="3" key="1">
    <citation type="journal article" date="2014" name="Genome Announc.">
        <title>Genome sequence of the pathogenic fungus Sporothrix schenckii (ATCC 58251).</title>
        <authorList>
            <person name="Cuomo C.A."/>
            <person name="Rodriguez-Del Valle N."/>
            <person name="Perez-Sanchez L."/>
            <person name="Abouelleil A."/>
            <person name="Goldberg J."/>
            <person name="Young S."/>
            <person name="Zeng Q."/>
            <person name="Birren B.W."/>
        </authorList>
    </citation>
    <scope>NUCLEOTIDE SEQUENCE [LARGE SCALE GENOMIC DNA]</scope>
    <source>
        <strain evidence="3">ATCC 58251 / de Perez 2211183</strain>
    </source>
</reference>
<sequence>MDSLRAEDVSIETADVTSPIDDTEGSESLTESRRGKNKSDETQASSIDSQEVTKTEPPAARPPHFQEPSKDEAAMFYQWLPSQPILLGRTSSLSLPWDNAMAAPRRGAWNYGKEDTSMSCGPVVSGSSETANPVWALTCHHVVYPEEDDTTKYNRAKIVMPSRTELNSALQNINSVITNAWHLVNGHRGPPDAQNIVDRQVLERATKLREKLTSFRASDNAAVVGHVHRAPDVAVNDHPGEPRYTRDWALIALDRAKFPDNFDFQNYVDLKADRPGSILGSINEYLDGPDRFIMPTNELMRLSGTVTLDKIRGRPKQHALVATRDDDSYFVVLKRGVKTGLTVGVALDMRSVCRQSIGTEMVESFEWLVVHISAKRFDARWPLENVFSSEGDSGAAVFDLQGRVAGMITGGTARSERAVTGMDFTYITPMAHLLADIERELGFEVKIL</sequence>
<organism evidence="2 3">
    <name type="scientific">Sporothrix schenckii (strain ATCC 58251 / de Perez 2211183)</name>
    <name type="common">Rose-picker's disease fungus</name>
    <dbReference type="NCBI Taxonomy" id="1391915"/>
    <lineage>
        <taxon>Eukaryota</taxon>
        <taxon>Fungi</taxon>
        <taxon>Dikarya</taxon>
        <taxon>Ascomycota</taxon>
        <taxon>Pezizomycotina</taxon>
        <taxon>Sordariomycetes</taxon>
        <taxon>Sordariomycetidae</taxon>
        <taxon>Ophiostomatales</taxon>
        <taxon>Ophiostomataceae</taxon>
        <taxon>Sporothrix</taxon>
    </lineage>
</organism>